<keyword evidence="1" id="KW-0808">Transferase</keyword>
<dbReference type="SUPFAM" id="SSF52172">
    <property type="entry name" value="CheY-like"/>
    <property type="match status" value="1"/>
</dbReference>
<reference evidence="6 7" key="1">
    <citation type="submission" date="2020-06" db="EMBL/GenBank/DDBJ databases">
        <title>Taxonomy, biology and ecology of Rhodococcus bacteria occurring in California pistachio and other woody hosts as revealed by genome sequence analyses.</title>
        <authorList>
            <person name="Gai Y."/>
            <person name="Riely B."/>
        </authorList>
    </citation>
    <scope>NUCLEOTIDE SEQUENCE [LARGE SCALE GENOMIC DNA]</scope>
    <source>
        <strain evidence="6 7">BP-281</strain>
    </source>
</reference>
<dbReference type="SMART" id="SM01012">
    <property type="entry name" value="ANTAR"/>
    <property type="match status" value="1"/>
</dbReference>
<feature type="domain" description="ANTAR" evidence="5">
    <location>
        <begin position="176"/>
        <end position="237"/>
    </location>
</feature>
<evidence type="ECO:0000256" key="4">
    <source>
        <dbReference type="ARBA" id="ARBA00023163"/>
    </source>
</evidence>
<dbReference type="EMBL" id="JABUBU010000033">
    <property type="protein sequence ID" value="MBY6368668.1"/>
    <property type="molecule type" value="Genomic_DNA"/>
</dbReference>
<evidence type="ECO:0000313" key="7">
    <source>
        <dbReference type="Proteomes" id="UP000825228"/>
    </source>
</evidence>
<dbReference type="InterPro" id="IPR003018">
    <property type="entry name" value="GAF"/>
</dbReference>
<dbReference type="Pfam" id="PF13185">
    <property type="entry name" value="GAF_2"/>
    <property type="match status" value="1"/>
</dbReference>
<organism evidence="6 7">
    <name type="scientific">Rhodococcoides corynebacterioides</name>
    <dbReference type="NCBI Taxonomy" id="53972"/>
    <lineage>
        <taxon>Bacteria</taxon>
        <taxon>Bacillati</taxon>
        <taxon>Actinomycetota</taxon>
        <taxon>Actinomycetes</taxon>
        <taxon>Mycobacteriales</taxon>
        <taxon>Nocardiaceae</taxon>
        <taxon>Rhodococcoides</taxon>
    </lineage>
</organism>
<sequence>MLTSSSDNGADDLLGSVADTVTALADMLSTITDVDSTVERICLDAVESIDDAEAAAVTVVRDGKPATICSTVDAVLAVDAAQYETGEGPCLEAIATQSLVVANGPSPADRWPAFTRRAGRSGYRSFLSAPLAIDADYSGALNLYSSQPDAFSTVDAAAMRIYVSVAVTALGAARRAAAAQAQVERLLGAMESRAGIEQAKGIVMVMLNVTDEKAFDLIKWRSQETNTAVRVLCRQLLADVAANPLLDQGVSAEFAKLLMTAHERVGEGGA</sequence>
<dbReference type="InterPro" id="IPR011006">
    <property type="entry name" value="CheY-like_superfamily"/>
</dbReference>
<dbReference type="PROSITE" id="PS50921">
    <property type="entry name" value="ANTAR"/>
    <property type="match status" value="1"/>
</dbReference>
<dbReference type="Gene3D" id="1.10.10.10">
    <property type="entry name" value="Winged helix-like DNA-binding domain superfamily/Winged helix DNA-binding domain"/>
    <property type="match status" value="1"/>
</dbReference>
<accession>A0ABS7P8A4</accession>
<evidence type="ECO:0000256" key="2">
    <source>
        <dbReference type="ARBA" id="ARBA00022777"/>
    </source>
</evidence>
<evidence type="ECO:0000256" key="1">
    <source>
        <dbReference type="ARBA" id="ARBA00022679"/>
    </source>
</evidence>
<keyword evidence="2" id="KW-0418">Kinase</keyword>
<keyword evidence="7" id="KW-1185">Reference proteome</keyword>
<keyword evidence="3" id="KW-0805">Transcription regulation</keyword>
<evidence type="ECO:0000256" key="3">
    <source>
        <dbReference type="ARBA" id="ARBA00023015"/>
    </source>
</evidence>
<comment type="caution">
    <text evidence="6">The sequence shown here is derived from an EMBL/GenBank/DDBJ whole genome shotgun (WGS) entry which is preliminary data.</text>
</comment>
<dbReference type="InterPro" id="IPR029016">
    <property type="entry name" value="GAF-like_dom_sf"/>
</dbReference>
<dbReference type="InterPro" id="IPR012074">
    <property type="entry name" value="GAF_ANTAR"/>
</dbReference>
<name>A0ABS7P8A4_9NOCA</name>
<dbReference type="Gene3D" id="3.30.450.40">
    <property type="match status" value="1"/>
</dbReference>
<proteinExistence type="predicted"/>
<dbReference type="Proteomes" id="UP000825228">
    <property type="component" value="Unassembled WGS sequence"/>
</dbReference>
<gene>
    <name evidence="6" type="ORF">HQ603_18120</name>
</gene>
<dbReference type="SUPFAM" id="SSF55781">
    <property type="entry name" value="GAF domain-like"/>
    <property type="match status" value="1"/>
</dbReference>
<keyword evidence="4" id="KW-0804">Transcription</keyword>
<dbReference type="RefSeq" id="WP_222686146.1">
    <property type="nucleotide sequence ID" value="NZ_JABUBT010000051.1"/>
</dbReference>
<dbReference type="Pfam" id="PF03861">
    <property type="entry name" value="ANTAR"/>
    <property type="match status" value="1"/>
</dbReference>
<dbReference type="InterPro" id="IPR036388">
    <property type="entry name" value="WH-like_DNA-bd_sf"/>
</dbReference>
<protein>
    <submittedName>
        <fullName evidence="6">GAF and ANTAR domain-containing protein</fullName>
    </submittedName>
</protein>
<evidence type="ECO:0000259" key="5">
    <source>
        <dbReference type="PROSITE" id="PS50921"/>
    </source>
</evidence>
<evidence type="ECO:0000313" key="6">
    <source>
        <dbReference type="EMBL" id="MBY6368668.1"/>
    </source>
</evidence>
<dbReference type="PIRSF" id="PIRSF036625">
    <property type="entry name" value="GAF_ANTAR"/>
    <property type="match status" value="1"/>
</dbReference>
<dbReference type="InterPro" id="IPR005561">
    <property type="entry name" value="ANTAR"/>
</dbReference>